<dbReference type="Pfam" id="PF16810">
    <property type="entry name" value="RXLR"/>
    <property type="match status" value="1"/>
</dbReference>
<keyword evidence="4 5" id="KW-0732">Signal</keyword>
<comment type="subcellular location">
    <subcellularLocation>
        <location evidence="1 5">Secreted</location>
    </subcellularLocation>
</comment>
<comment type="function">
    <text evidence="5">Effector that suppresses plant defense responses during pathogen infection.</text>
</comment>
<evidence type="ECO:0000256" key="2">
    <source>
        <dbReference type="ARBA" id="ARBA00010400"/>
    </source>
</evidence>
<dbReference type="Proteomes" id="UP000602510">
    <property type="component" value="Unassembled WGS sequence"/>
</dbReference>
<name>A0A833WQH6_PHYIN</name>
<evidence type="ECO:0000313" key="7">
    <source>
        <dbReference type="EMBL" id="KAF4046895.1"/>
    </source>
</evidence>
<evidence type="ECO:0000256" key="6">
    <source>
        <dbReference type="SAM" id="MobiDB-lite"/>
    </source>
</evidence>
<evidence type="ECO:0000256" key="3">
    <source>
        <dbReference type="ARBA" id="ARBA00022525"/>
    </source>
</evidence>
<sequence>MRVLCLALMATATVLVQSPASGLTTTVADTAQTATSILTPVPAGEPNKHVTTRSLRTHPIDDSDDGEERLLNGITDFVKYHAGKMNPEQLYKYLKLQGRGQEAYKHKNYASYIKKSKKWWKNQ</sequence>
<dbReference type="AlphaFoldDB" id="A0A833WQH6"/>
<comment type="caution">
    <text evidence="7">The sequence shown here is derived from an EMBL/GenBank/DDBJ whole genome shotgun (WGS) entry which is preliminary data.</text>
</comment>
<proteinExistence type="inferred from homology"/>
<evidence type="ECO:0000256" key="1">
    <source>
        <dbReference type="ARBA" id="ARBA00004613"/>
    </source>
</evidence>
<feature type="chain" id="PRO_5032953018" description="RxLR effector protein" evidence="5">
    <location>
        <begin position="17"/>
        <end position="123"/>
    </location>
</feature>
<keyword evidence="8" id="KW-1185">Reference proteome</keyword>
<comment type="domain">
    <text evidence="5">The RxLR-dEER motif acts to carry the protein into the host cell cytoplasm through binding to cell surface phosphatidylinositol-3-phosphate.</text>
</comment>
<organism evidence="7 8">
    <name type="scientific">Phytophthora infestans</name>
    <name type="common">Potato late blight agent</name>
    <name type="synonym">Botrytis infestans</name>
    <dbReference type="NCBI Taxonomy" id="4787"/>
    <lineage>
        <taxon>Eukaryota</taxon>
        <taxon>Sar</taxon>
        <taxon>Stramenopiles</taxon>
        <taxon>Oomycota</taxon>
        <taxon>Peronosporomycetes</taxon>
        <taxon>Peronosporales</taxon>
        <taxon>Peronosporaceae</taxon>
        <taxon>Phytophthora</taxon>
    </lineage>
</organism>
<evidence type="ECO:0000313" key="8">
    <source>
        <dbReference type="Proteomes" id="UP000602510"/>
    </source>
</evidence>
<accession>A0A833WQH6</accession>
<evidence type="ECO:0000256" key="4">
    <source>
        <dbReference type="ARBA" id="ARBA00022729"/>
    </source>
</evidence>
<gene>
    <name evidence="7" type="ORF">GN244_ATG00618</name>
</gene>
<dbReference type="InterPro" id="IPR031825">
    <property type="entry name" value="RXLR"/>
</dbReference>
<evidence type="ECO:0000256" key="5">
    <source>
        <dbReference type="RuleBase" id="RU367124"/>
    </source>
</evidence>
<feature type="signal peptide" evidence="5">
    <location>
        <begin position="1"/>
        <end position="16"/>
    </location>
</feature>
<comment type="similarity">
    <text evidence="2 5">Belongs to the RxLR effector family.</text>
</comment>
<protein>
    <recommendedName>
        <fullName evidence="5">RxLR effector protein</fullName>
    </recommendedName>
</protein>
<reference evidence="7" key="1">
    <citation type="submission" date="2020-04" db="EMBL/GenBank/DDBJ databases">
        <title>Hybrid Assembly of Korean Phytophthora infestans isolates.</title>
        <authorList>
            <person name="Prokchorchik M."/>
            <person name="Lee Y."/>
            <person name="Seo J."/>
            <person name="Cho J.-H."/>
            <person name="Park Y.-E."/>
            <person name="Jang D.-C."/>
            <person name="Im J.-S."/>
            <person name="Choi J.-G."/>
            <person name="Park H.-J."/>
            <person name="Lee G.-B."/>
            <person name="Lee Y.-G."/>
            <person name="Hong S.-Y."/>
            <person name="Cho K."/>
            <person name="Sohn K.H."/>
        </authorList>
    </citation>
    <scope>NUCLEOTIDE SEQUENCE</scope>
    <source>
        <strain evidence="7">KR_1_A1</strain>
    </source>
</reference>
<dbReference type="EMBL" id="WSZM01000010">
    <property type="protein sequence ID" value="KAF4046895.1"/>
    <property type="molecule type" value="Genomic_DNA"/>
</dbReference>
<keyword evidence="3 5" id="KW-0964">Secreted</keyword>
<feature type="region of interest" description="Disordered" evidence="6">
    <location>
        <begin position="39"/>
        <end position="66"/>
    </location>
</feature>